<protein>
    <submittedName>
        <fullName evidence="8">Cytochrome P450</fullName>
    </submittedName>
</protein>
<feature type="binding site" description="axial binding residue" evidence="7">
    <location>
        <position position="139"/>
    </location>
    <ligand>
        <name>heme</name>
        <dbReference type="ChEBI" id="CHEBI:30413"/>
    </ligand>
    <ligandPart>
        <name>Fe</name>
        <dbReference type="ChEBI" id="CHEBI:18248"/>
    </ligandPart>
</feature>
<dbReference type="InterPro" id="IPR050121">
    <property type="entry name" value="Cytochrome_P450_monoxygenase"/>
</dbReference>
<evidence type="ECO:0000313" key="9">
    <source>
        <dbReference type="Proteomes" id="UP000076881"/>
    </source>
</evidence>
<comment type="cofactor">
    <cofactor evidence="1 7">
        <name>heme</name>
        <dbReference type="ChEBI" id="CHEBI:30413"/>
    </cofactor>
</comment>
<dbReference type="Proteomes" id="UP000076881">
    <property type="component" value="Unassembled WGS sequence"/>
</dbReference>
<evidence type="ECO:0000313" key="8">
    <source>
        <dbReference type="EMBL" id="OAA82369.1"/>
    </source>
</evidence>
<dbReference type="GO" id="GO:0004497">
    <property type="term" value="F:monooxygenase activity"/>
    <property type="evidence" value="ECO:0007669"/>
    <property type="project" value="UniProtKB-KW"/>
</dbReference>
<dbReference type="InterPro" id="IPR002403">
    <property type="entry name" value="Cyt_P450_E_grp-IV"/>
</dbReference>
<reference evidence="8 9" key="1">
    <citation type="journal article" date="2016" name="Genome Biol. Evol.">
        <title>Divergent and convergent evolution of fungal pathogenicity.</title>
        <authorList>
            <person name="Shang Y."/>
            <person name="Xiao G."/>
            <person name="Zheng P."/>
            <person name="Cen K."/>
            <person name="Zhan S."/>
            <person name="Wang C."/>
        </authorList>
    </citation>
    <scope>NUCLEOTIDE SEQUENCE [LARGE SCALE GENOMIC DNA]</scope>
    <source>
        <strain evidence="8 9">RCEF 1005</strain>
    </source>
</reference>
<comment type="caution">
    <text evidence="8">The sequence shown here is derived from an EMBL/GenBank/DDBJ whole genome shotgun (WGS) entry which is preliminary data.</text>
</comment>
<keyword evidence="3 7" id="KW-0349">Heme</keyword>
<keyword evidence="4 7" id="KW-0479">Metal-binding</keyword>
<dbReference type="AlphaFoldDB" id="A0A168KWH2"/>
<dbReference type="SUPFAM" id="SSF48264">
    <property type="entry name" value="Cytochrome P450"/>
    <property type="match status" value="1"/>
</dbReference>
<dbReference type="OrthoDB" id="1470350at2759"/>
<organism evidence="8 9">
    <name type="scientific">Akanthomyces lecanii RCEF 1005</name>
    <dbReference type="NCBI Taxonomy" id="1081108"/>
    <lineage>
        <taxon>Eukaryota</taxon>
        <taxon>Fungi</taxon>
        <taxon>Dikarya</taxon>
        <taxon>Ascomycota</taxon>
        <taxon>Pezizomycotina</taxon>
        <taxon>Sordariomycetes</taxon>
        <taxon>Hypocreomycetidae</taxon>
        <taxon>Hypocreales</taxon>
        <taxon>Cordycipitaceae</taxon>
        <taxon>Akanthomyces</taxon>
        <taxon>Cordyceps confragosa</taxon>
    </lineage>
</organism>
<dbReference type="GO" id="GO:0020037">
    <property type="term" value="F:heme binding"/>
    <property type="evidence" value="ECO:0007669"/>
    <property type="project" value="InterPro"/>
</dbReference>
<dbReference type="GO" id="GO:0005506">
    <property type="term" value="F:iron ion binding"/>
    <property type="evidence" value="ECO:0007669"/>
    <property type="project" value="InterPro"/>
</dbReference>
<evidence type="ECO:0000256" key="2">
    <source>
        <dbReference type="ARBA" id="ARBA00010617"/>
    </source>
</evidence>
<accession>A0A168KWH2</accession>
<evidence type="ECO:0000256" key="1">
    <source>
        <dbReference type="ARBA" id="ARBA00001971"/>
    </source>
</evidence>
<proteinExistence type="inferred from homology"/>
<dbReference type="EMBL" id="AZHF01000001">
    <property type="protein sequence ID" value="OAA82369.1"/>
    <property type="molecule type" value="Genomic_DNA"/>
</dbReference>
<dbReference type="Pfam" id="PF00067">
    <property type="entry name" value="p450"/>
    <property type="match status" value="2"/>
</dbReference>
<dbReference type="PRINTS" id="PR00385">
    <property type="entry name" value="P450"/>
</dbReference>
<dbReference type="PANTHER" id="PTHR24305:SF232">
    <property type="entry name" value="P450, PUTATIVE (EUROFUNG)-RELATED"/>
    <property type="match status" value="1"/>
</dbReference>
<dbReference type="Gene3D" id="1.10.630.10">
    <property type="entry name" value="Cytochrome P450"/>
    <property type="match status" value="1"/>
</dbReference>
<dbReference type="InterPro" id="IPR036396">
    <property type="entry name" value="Cyt_P450_sf"/>
</dbReference>
<dbReference type="InterPro" id="IPR001128">
    <property type="entry name" value="Cyt_P450"/>
</dbReference>
<name>A0A168KWH2_CORDF</name>
<evidence type="ECO:0000256" key="4">
    <source>
        <dbReference type="ARBA" id="ARBA00022723"/>
    </source>
</evidence>
<evidence type="ECO:0000256" key="6">
    <source>
        <dbReference type="ARBA" id="ARBA00023033"/>
    </source>
</evidence>
<dbReference type="STRING" id="1081108.A0A168KWH2"/>
<comment type="similarity">
    <text evidence="2">Belongs to the cytochrome P450 family.</text>
</comment>
<dbReference type="PRINTS" id="PR00465">
    <property type="entry name" value="EP450IV"/>
</dbReference>
<dbReference type="PANTHER" id="PTHR24305">
    <property type="entry name" value="CYTOCHROME P450"/>
    <property type="match status" value="1"/>
</dbReference>
<evidence type="ECO:0000256" key="3">
    <source>
        <dbReference type="ARBA" id="ARBA00022617"/>
    </source>
</evidence>
<evidence type="ECO:0000256" key="5">
    <source>
        <dbReference type="ARBA" id="ARBA00023004"/>
    </source>
</evidence>
<keyword evidence="5 7" id="KW-0408">Iron</keyword>
<evidence type="ECO:0000256" key="7">
    <source>
        <dbReference type="PIRSR" id="PIRSR602403-1"/>
    </source>
</evidence>
<gene>
    <name evidence="8" type="ORF">LEL_01914</name>
</gene>
<keyword evidence="6" id="KW-0560">Oxidoreductase</keyword>
<keyword evidence="9" id="KW-1185">Reference proteome</keyword>
<dbReference type="GO" id="GO:0016705">
    <property type="term" value="F:oxidoreductase activity, acting on paired donors, with incorporation or reduction of molecular oxygen"/>
    <property type="evidence" value="ECO:0007669"/>
    <property type="project" value="InterPro"/>
</dbReference>
<keyword evidence="6" id="KW-0503">Monooxygenase</keyword>
<sequence length="284" mass="31639">MDEIAGRCTLPTRTATRTAARRTYVDAVLEEALRLHATSLARQASRDTELLGHHVPKGTNVILVANGPDFHAPSFAVDAALRHATAKTDHAWDETRDLHAFEPERWLVLNRNPETDQQETVFDANASPQIAFGMGPRSCWGRRLAYLELRMVVTLVIWNFELLDVPPVLADPKASYGIVHRADQCYLRLKVIKQNLCFGVHGKSNDAESLLNSDPARTPVTISPRTWPAFFMKADPTYYTSALAMRMKPSSYRQAKSLAFLDTAVACRKASCSLDRVLALSYAT</sequence>